<keyword evidence="4" id="KW-0347">Helicase</keyword>
<feature type="coiled-coil region" evidence="8">
    <location>
        <begin position="18"/>
        <end position="45"/>
    </location>
</feature>
<evidence type="ECO:0000313" key="10">
    <source>
        <dbReference type="Proteomes" id="UP001293254"/>
    </source>
</evidence>
<keyword evidence="3" id="KW-0547">Nucleotide-binding</keyword>
<evidence type="ECO:0000256" key="5">
    <source>
        <dbReference type="ARBA" id="ARBA00022840"/>
    </source>
</evidence>
<keyword evidence="6" id="KW-0238">DNA-binding</keyword>
<evidence type="ECO:0000256" key="8">
    <source>
        <dbReference type="SAM" id="Coils"/>
    </source>
</evidence>
<evidence type="ECO:0000256" key="1">
    <source>
        <dbReference type="ARBA" id="ARBA00004123"/>
    </source>
</evidence>
<dbReference type="GO" id="GO:0003677">
    <property type="term" value="F:DNA binding"/>
    <property type="evidence" value="ECO:0007669"/>
    <property type="project" value="UniProtKB-KW"/>
</dbReference>
<dbReference type="PANTHER" id="PTHR45797">
    <property type="entry name" value="RAD54-LIKE"/>
    <property type="match status" value="1"/>
</dbReference>
<evidence type="ECO:0000256" key="7">
    <source>
        <dbReference type="ARBA" id="ARBA00023242"/>
    </source>
</evidence>
<dbReference type="GO" id="GO:0004386">
    <property type="term" value="F:helicase activity"/>
    <property type="evidence" value="ECO:0007669"/>
    <property type="project" value="UniProtKB-KW"/>
</dbReference>
<proteinExistence type="inferred from homology"/>
<keyword evidence="5" id="KW-0067">ATP-binding</keyword>
<organism evidence="9 10">
    <name type="scientific">Sesamum alatum</name>
    <dbReference type="NCBI Taxonomy" id="300844"/>
    <lineage>
        <taxon>Eukaryota</taxon>
        <taxon>Viridiplantae</taxon>
        <taxon>Streptophyta</taxon>
        <taxon>Embryophyta</taxon>
        <taxon>Tracheophyta</taxon>
        <taxon>Spermatophyta</taxon>
        <taxon>Magnoliopsida</taxon>
        <taxon>eudicotyledons</taxon>
        <taxon>Gunneridae</taxon>
        <taxon>Pentapetalae</taxon>
        <taxon>asterids</taxon>
        <taxon>lamiids</taxon>
        <taxon>Lamiales</taxon>
        <taxon>Pedaliaceae</taxon>
        <taxon>Sesamum</taxon>
    </lineage>
</organism>
<keyword evidence="10" id="KW-1185">Reference proteome</keyword>
<dbReference type="GO" id="GO:0005524">
    <property type="term" value="F:ATP binding"/>
    <property type="evidence" value="ECO:0007669"/>
    <property type="project" value="UniProtKB-KW"/>
</dbReference>
<comment type="subcellular location">
    <subcellularLocation>
        <location evidence="1">Nucleus</location>
    </subcellularLocation>
</comment>
<keyword evidence="4" id="KW-0378">Hydrolase</keyword>
<evidence type="ECO:0000256" key="3">
    <source>
        <dbReference type="ARBA" id="ARBA00022741"/>
    </source>
</evidence>
<evidence type="ECO:0000256" key="2">
    <source>
        <dbReference type="ARBA" id="ARBA00007025"/>
    </source>
</evidence>
<sequence length="116" mass="13311">MRSCFFISSQEPLTEEEIEVLIAELLEVESKAAEAQEALEEESLMKVEADVRKELALSHPDNELEKAVVEEMFAFKEEWEVELDELEIESAYLLEQLDGAGIELSGLYKWIERQSS</sequence>
<protein>
    <submittedName>
        <fullName evidence="9">Protein CHROMATIN REMODELING 20</fullName>
    </submittedName>
</protein>
<feature type="coiled-coil region" evidence="8">
    <location>
        <begin position="69"/>
        <end position="96"/>
    </location>
</feature>
<keyword evidence="8" id="KW-0175">Coiled coil</keyword>
<dbReference type="EMBL" id="JACGWO010000002">
    <property type="protein sequence ID" value="KAK4436060.1"/>
    <property type="molecule type" value="Genomic_DNA"/>
</dbReference>
<keyword evidence="7" id="KW-0539">Nucleus</keyword>
<dbReference type="PANTHER" id="PTHR45797:SF1">
    <property type="entry name" value="HELICASE ARIP4"/>
    <property type="match status" value="1"/>
</dbReference>
<reference evidence="9" key="2">
    <citation type="journal article" date="2024" name="Plant">
        <title>Genomic evolution and insights into agronomic trait innovations of Sesamum species.</title>
        <authorList>
            <person name="Miao H."/>
            <person name="Wang L."/>
            <person name="Qu L."/>
            <person name="Liu H."/>
            <person name="Sun Y."/>
            <person name="Le M."/>
            <person name="Wang Q."/>
            <person name="Wei S."/>
            <person name="Zheng Y."/>
            <person name="Lin W."/>
            <person name="Duan Y."/>
            <person name="Cao H."/>
            <person name="Xiong S."/>
            <person name="Wang X."/>
            <person name="Wei L."/>
            <person name="Li C."/>
            <person name="Ma Q."/>
            <person name="Ju M."/>
            <person name="Zhao R."/>
            <person name="Li G."/>
            <person name="Mu C."/>
            <person name="Tian Q."/>
            <person name="Mei H."/>
            <person name="Zhang T."/>
            <person name="Gao T."/>
            <person name="Zhang H."/>
        </authorList>
    </citation>
    <scope>NUCLEOTIDE SEQUENCE</scope>
    <source>
        <strain evidence="9">3651</strain>
    </source>
</reference>
<dbReference type="GO" id="GO:0005634">
    <property type="term" value="C:nucleus"/>
    <property type="evidence" value="ECO:0007669"/>
    <property type="project" value="UniProtKB-SubCell"/>
</dbReference>
<evidence type="ECO:0000256" key="4">
    <source>
        <dbReference type="ARBA" id="ARBA00022806"/>
    </source>
</evidence>
<dbReference type="Proteomes" id="UP001293254">
    <property type="component" value="Unassembled WGS sequence"/>
</dbReference>
<comment type="caution">
    <text evidence="9">The sequence shown here is derived from an EMBL/GenBank/DDBJ whole genome shotgun (WGS) entry which is preliminary data.</text>
</comment>
<evidence type="ECO:0000256" key="6">
    <source>
        <dbReference type="ARBA" id="ARBA00023125"/>
    </source>
</evidence>
<dbReference type="InterPro" id="IPR044574">
    <property type="entry name" value="ARIP4-like"/>
</dbReference>
<dbReference type="AlphaFoldDB" id="A0AAE1YT90"/>
<name>A0AAE1YT90_9LAMI</name>
<comment type="similarity">
    <text evidence="2">Belongs to the SNF2/RAD54 helicase family.</text>
</comment>
<accession>A0AAE1YT90</accession>
<reference evidence="9" key="1">
    <citation type="submission" date="2020-06" db="EMBL/GenBank/DDBJ databases">
        <authorList>
            <person name="Li T."/>
            <person name="Hu X."/>
            <person name="Zhang T."/>
            <person name="Song X."/>
            <person name="Zhang H."/>
            <person name="Dai N."/>
            <person name="Sheng W."/>
            <person name="Hou X."/>
            <person name="Wei L."/>
        </authorList>
    </citation>
    <scope>NUCLEOTIDE SEQUENCE</scope>
    <source>
        <strain evidence="9">3651</strain>
        <tissue evidence="9">Leaf</tissue>
    </source>
</reference>
<evidence type="ECO:0000313" key="9">
    <source>
        <dbReference type="EMBL" id="KAK4436060.1"/>
    </source>
</evidence>
<dbReference type="GO" id="GO:0016887">
    <property type="term" value="F:ATP hydrolysis activity"/>
    <property type="evidence" value="ECO:0007669"/>
    <property type="project" value="InterPro"/>
</dbReference>
<gene>
    <name evidence="9" type="ORF">Salat_0769700</name>
</gene>